<dbReference type="RefSeq" id="WP_217748169.1">
    <property type="nucleotide sequence ID" value="NZ_JAHOEB010000082.1"/>
</dbReference>
<evidence type="ECO:0000313" key="4">
    <source>
        <dbReference type="Proteomes" id="UP001197492"/>
    </source>
</evidence>
<dbReference type="GO" id="GO:0032259">
    <property type="term" value="P:methylation"/>
    <property type="evidence" value="ECO:0007669"/>
    <property type="project" value="UniProtKB-KW"/>
</dbReference>
<dbReference type="PANTHER" id="PTHR35276">
    <property type="entry name" value="S-ADENOSYL-L-METHIONINE-DEPENDENT METHYLTRANSFERASES SUPERFAMILY PROTEIN"/>
    <property type="match status" value="1"/>
</dbReference>
<keyword evidence="1" id="KW-0489">Methyltransferase</keyword>
<evidence type="ECO:0000313" key="2">
    <source>
        <dbReference type="EMBL" id="MBV3393516.1"/>
    </source>
</evidence>
<dbReference type="InterPro" id="IPR010719">
    <property type="entry name" value="MnmM_MeTrfase"/>
</dbReference>
<dbReference type="Proteomes" id="UP001196408">
    <property type="component" value="Unassembled WGS sequence"/>
</dbReference>
<evidence type="ECO:0000313" key="1">
    <source>
        <dbReference type="EMBL" id="MBV3383493.1"/>
    </source>
</evidence>
<comment type="caution">
    <text evidence="1">The sequence shown here is derived from an EMBL/GenBank/DDBJ whole genome shotgun (WGS) entry which is preliminary data.</text>
</comment>
<dbReference type="GO" id="GO:0008168">
    <property type="term" value="F:methyltransferase activity"/>
    <property type="evidence" value="ECO:0007669"/>
    <property type="project" value="UniProtKB-KW"/>
</dbReference>
<name>A0AAW4MT77_9FIRM</name>
<reference evidence="1 4" key="1">
    <citation type="submission" date="2021-06" db="EMBL/GenBank/DDBJ databases">
        <title>Collection of gut derived symbiotic bacterial strains cultured from healthy donors.</title>
        <authorList>
            <person name="Lin H."/>
            <person name="Littmann E."/>
            <person name="Pamer E.G."/>
        </authorList>
    </citation>
    <scope>NUCLEOTIDE SEQUENCE</scope>
    <source>
        <strain evidence="2 4">MSK.21.70</strain>
        <strain evidence="1">MSK.21.82</strain>
    </source>
</reference>
<organism evidence="1 3">
    <name type="scientific">Catenibacterium mitsuokai</name>
    <dbReference type="NCBI Taxonomy" id="100886"/>
    <lineage>
        <taxon>Bacteria</taxon>
        <taxon>Bacillati</taxon>
        <taxon>Bacillota</taxon>
        <taxon>Erysipelotrichia</taxon>
        <taxon>Erysipelotrichales</taxon>
        <taxon>Coprobacillaceae</taxon>
        <taxon>Catenibacterium</taxon>
    </lineage>
</organism>
<keyword evidence="4" id="KW-1185">Reference proteome</keyword>
<proteinExistence type="predicted"/>
<accession>A0AAW4MT77</accession>
<dbReference type="EMBL" id="JAHOEF010000081">
    <property type="protein sequence ID" value="MBV3383493.1"/>
    <property type="molecule type" value="Genomic_DNA"/>
</dbReference>
<dbReference type="PANTHER" id="PTHR35276:SF1">
    <property type="entry name" value="TRNA (MNM(5)S(2)U34)-METHYLTRANSFERASE, CHLOROPLASTIC"/>
    <property type="match status" value="1"/>
</dbReference>
<dbReference type="Proteomes" id="UP001197492">
    <property type="component" value="Unassembled WGS sequence"/>
</dbReference>
<dbReference type="EMBL" id="JAHOEL010000080">
    <property type="protein sequence ID" value="MBV3393516.1"/>
    <property type="molecule type" value="Genomic_DNA"/>
</dbReference>
<dbReference type="Pfam" id="PF06962">
    <property type="entry name" value="rRNA_methylase"/>
    <property type="match status" value="1"/>
</dbReference>
<keyword evidence="1" id="KW-0808">Transferase</keyword>
<evidence type="ECO:0000313" key="3">
    <source>
        <dbReference type="Proteomes" id="UP001196408"/>
    </source>
</evidence>
<protein>
    <submittedName>
        <fullName evidence="1">Class I SAM-dependent methyltransferase</fullName>
    </submittedName>
</protein>
<gene>
    <name evidence="1" type="ORF">KSV97_09775</name>
    <name evidence="2" type="ORF">KSW06_09705</name>
</gene>
<dbReference type="GeneID" id="301324613"/>
<sequence>MLSMVEYVHERMHTYDNLEIGVDFTMGNGHDTKSLIECCKEVYSFDIQEEALKRTKELVGDQAHLIRDSHENFDHYVDAFDIGIFNLGYLPEGDHNITTTLDVTQRTLIKAVEHMKKVIFITCYIGHPQGKEEALWIDNYVSDLDTHTYNVSSFKMMNKKNAPYVIEIERK</sequence>
<dbReference type="AlphaFoldDB" id="A0AAW4MT77"/>